<dbReference type="InterPro" id="IPR014250">
    <property type="entry name" value="QoxD"/>
</dbReference>
<dbReference type="PANTHER" id="PTHR36835:SF1">
    <property type="entry name" value="CYTOCHROME BO(3) UBIQUINOL OXIDASE SUBUNIT 4"/>
    <property type="match status" value="1"/>
</dbReference>
<dbReference type="InterPro" id="IPR050968">
    <property type="entry name" value="Cytochrome_c_oxidase_bac_sub4"/>
</dbReference>
<keyword evidence="4 9" id="KW-1003">Cell membrane</keyword>
<name>A0A2N3LL23_9BACI</name>
<evidence type="ECO:0000256" key="1">
    <source>
        <dbReference type="ARBA" id="ARBA00000725"/>
    </source>
</evidence>
<comment type="function">
    <text evidence="9">Catalyzes quinol oxidation with the concomitant reduction of oxygen to water.</text>
</comment>
<dbReference type="NCBIfam" id="TIGR02901">
    <property type="entry name" value="QoxD"/>
    <property type="match status" value="1"/>
</dbReference>
<evidence type="ECO:0000256" key="4">
    <source>
        <dbReference type="ARBA" id="ARBA00022475"/>
    </source>
</evidence>
<keyword evidence="5 9" id="KW-0812">Transmembrane</keyword>
<dbReference type="GO" id="GO:0019646">
    <property type="term" value="P:aerobic electron transport chain"/>
    <property type="evidence" value="ECO:0007669"/>
    <property type="project" value="TreeGrafter"/>
</dbReference>
<comment type="caution">
    <text evidence="10">The sequence shown here is derived from an EMBL/GenBank/DDBJ whole genome shotgun (WGS) entry which is preliminary data.</text>
</comment>
<dbReference type="RefSeq" id="WP_101353887.1">
    <property type="nucleotide sequence ID" value="NZ_PIQO01000005.1"/>
</dbReference>
<organism evidence="10 11">
    <name type="scientific">Heyndrickxia camelliae</name>
    <dbReference type="NCBI Taxonomy" id="1707093"/>
    <lineage>
        <taxon>Bacteria</taxon>
        <taxon>Bacillati</taxon>
        <taxon>Bacillota</taxon>
        <taxon>Bacilli</taxon>
        <taxon>Bacillales</taxon>
        <taxon>Bacillaceae</taxon>
        <taxon>Heyndrickxia</taxon>
    </lineage>
</organism>
<comment type="catalytic activity">
    <reaction evidence="1 9">
        <text>2 a quinol + O2 = 2 a quinone + 2 H2O</text>
        <dbReference type="Rhea" id="RHEA:55376"/>
        <dbReference type="ChEBI" id="CHEBI:15377"/>
        <dbReference type="ChEBI" id="CHEBI:15379"/>
        <dbReference type="ChEBI" id="CHEBI:24646"/>
        <dbReference type="ChEBI" id="CHEBI:132124"/>
    </reaction>
</comment>
<evidence type="ECO:0000256" key="9">
    <source>
        <dbReference type="RuleBase" id="RU367153"/>
    </source>
</evidence>
<feature type="transmembrane region" description="Helical" evidence="9">
    <location>
        <begin position="12"/>
        <end position="33"/>
    </location>
</feature>
<evidence type="ECO:0000313" key="11">
    <source>
        <dbReference type="Proteomes" id="UP000233440"/>
    </source>
</evidence>
<feature type="transmembrane region" description="Helical" evidence="9">
    <location>
        <begin position="72"/>
        <end position="93"/>
    </location>
</feature>
<dbReference type="EMBL" id="PIQO01000005">
    <property type="protein sequence ID" value="PKR85331.1"/>
    <property type="molecule type" value="Genomic_DNA"/>
</dbReference>
<evidence type="ECO:0000256" key="8">
    <source>
        <dbReference type="ARBA" id="ARBA00023136"/>
    </source>
</evidence>
<dbReference type="EC" id="1.10.3.-" evidence="9"/>
<reference evidence="10 11" key="1">
    <citation type="submission" date="2017-11" db="EMBL/GenBank/DDBJ databases">
        <title>Bacillus camelliae sp. nov., isolated from pu'er tea.</title>
        <authorList>
            <person name="Niu L."/>
        </authorList>
    </citation>
    <scope>NUCLEOTIDE SEQUENCE [LARGE SCALE GENOMIC DNA]</scope>
    <source>
        <strain evidence="10 11">7578-1</strain>
    </source>
</reference>
<evidence type="ECO:0000256" key="6">
    <source>
        <dbReference type="ARBA" id="ARBA00022989"/>
    </source>
</evidence>
<evidence type="ECO:0000256" key="2">
    <source>
        <dbReference type="ARBA" id="ARBA00004651"/>
    </source>
</evidence>
<dbReference type="Pfam" id="PF03626">
    <property type="entry name" value="COX4_pro"/>
    <property type="match status" value="1"/>
</dbReference>
<dbReference type="OrthoDB" id="2361460at2"/>
<proteinExistence type="inferred from homology"/>
<evidence type="ECO:0000256" key="5">
    <source>
        <dbReference type="ARBA" id="ARBA00022692"/>
    </source>
</evidence>
<accession>A0A2N3LL23</accession>
<comment type="similarity">
    <text evidence="3 9">Belongs to the cytochrome c oxidase bacterial subunit 4 family.</text>
</comment>
<evidence type="ECO:0000313" key="10">
    <source>
        <dbReference type="EMBL" id="PKR85331.1"/>
    </source>
</evidence>
<feature type="transmembrane region" description="Helical" evidence="9">
    <location>
        <begin position="39"/>
        <end position="60"/>
    </location>
</feature>
<dbReference type="AlphaFoldDB" id="A0A2N3LL23"/>
<dbReference type="GO" id="GO:0015990">
    <property type="term" value="P:electron transport coupled proton transport"/>
    <property type="evidence" value="ECO:0007669"/>
    <property type="project" value="TreeGrafter"/>
</dbReference>
<dbReference type="GO" id="GO:0016682">
    <property type="term" value="F:oxidoreductase activity, acting on diphenols and related substances as donors, oxygen as acceptor"/>
    <property type="evidence" value="ECO:0007669"/>
    <property type="project" value="UniProtKB-UniRule"/>
</dbReference>
<comment type="subcellular location">
    <subcellularLocation>
        <location evidence="2 9">Cell membrane</location>
        <topology evidence="2 9">Multi-pass membrane protein</topology>
    </subcellularLocation>
</comment>
<protein>
    <recommendedName>
        <fullName evidence="9">Quinol oxidase subunit 4</fullName>
        <ecNumber evidence="9">1.10.3.-</ecNumber>
    </recommendedName>
</protein>
<keyword evidence="6 9" id="KW-1133">Transmembrane helix</keyword>
<sequence length="95" mass="10347">MEHGHTKYPIGHIIGFLLSLAMTILAAIVALRSGLPKPAIMSIIGVLAFMQAGMQLFMFMHIKESDNSAVQIGNIIYSIIIALTIVLGSIWVMHN</sequence>
<dbReference type="GO" id="GO:0015078">
    <property type="term" value="F:proton transmembrane transporter activity"/>
    <property type="evidence" value="ECO:0007669"/>
    <property type="project" value="TreeGrafter"/>
</dbReference>
<dbReference type="GO" id="GO:0009486">
    <property type="term" value="F:cytochrome bo3 ubiquinol oxidase activity"/>
    <property type="evidence" value="ECO:0007669"/>
    <property type="project" value="TreeGrafter"/>
</dbReference>
<keyword evidence="8 9" id="KW-0472">Membrane</keyword>
<dbReference type="GO" id="GO:0005886">
    <property type="term" value="C:plasma membrane"/>
    <property type="evidence" value="ECO:0007669"/>
    <property type="project" value="UniProtKB-SubCell"/>
</dbReference>
<evidence type="ECO:0000256" key="3">
    <source>
        <dbReference type="ARBA" id="ARBA00008079"/>
    </source>
</evidence>
<gene>
    <name evidence="10" type="primary">qoxD</name>
    <name evidence="10" type="ORF">CWO92_09050</name>
</gene>
<dbReference type="GO" id="GO:0009319">
    <property type="term" value="C:cytochrome o ubiquinol oxidase complex"/>
    <property type="evidence" value="ECO:0007669"/>
    <property type="project" value="TreeGrafter"/>
</dbReference>
<keyword evidence="7 9" id="KW-0560">Oxidoreductase</keyword>
<dbReference type="InterPro" id="IPR005171">
    <property type="entry name" value="Cyt_c_oxidase_su4_prok"/>
</dbReference>
<dbReference type="GO" id="GO:0042773">
    <property type="term" value="P:ATP synthesis coupled electron transport"/>
    <property type="evidence" value="ECO:0007669"/>
    <property type="project" value="UniProtKB-UniRule"/>
</dbReference>
<keyword evidence="11" id="KW-1185">Reference proteome</keyword>
<dbReference type="Proteomes" id="UP000233440">
    <property type="component" value="Unassembled WGS sequence"/>
</dbReference>
<dbReference type="PANTHER" id="PTHR36835">
    <property type="entry name" value="CYTOCHROME BO(3) UBIQUINOL OXIDASE SUBUNIT 4"/>
    <property type="match status" value="1"/>
</dbReference>
<evidence type="ECO:0000256" key="7">
    <source>
        <dbReference type="ARBA" id="ARBA00023002"/>
    </source>
</evidence>